<dbReference type="Pfam" id="PF13456">
    <property type="entry name" value="RVT_3"/>
    <property type="match status" value="1"/>
</dbReference>
<accession>A0ABM0ZAP5</accession>
<reference evidence="3" key="1">
    <citation type="journal article" date="2014" name="Nat. Commun.">
        <title>The emerging biofuel crop Camelina sativa retains a highly undifferentiated hexaploid genome structure.</title>
        <authorList>
            <person name="Kagale S."/>
            <person name="Koh C."/>
            <person name="Nixon J."/>
            <person name="Bollina V."/>
            <person name="Clarke W.E."/>
            <person name="Tuteja R."/>
            <person name="Spillane C."/>
            <person name="Robinson S.J."/>
            <person name="Links M.G."/>
            <person name="Clarke C."/>
            <person name="Higgins E.E."/>
            <person name="Huebert T."/>
            <person name="Sharpe A.G."/>
            <person name="Parkin I.A."/>
        </authorList>
    </citation>
    <scope>NUCLEOTIDE SEQUENCE [LARGE SCALE GENOMIC DNA]</scope>
    <source>
        <strain evidence="3">cv. DH55</strain>
    </source>
</reference>
<evidence type="ECO:0000313" key="4">
    <source>
        <dbReference type="RefSeq" id="XP_010512831.1"/>
    </source>
</evidence>
<dbReference type="InterPro" id="IPR052929">
    <property type="entry name" value="RNase_H-like_EbsB-rel"/>
</dbReference>
<dbReference type="PANTHER" id="PTHR47074">
    <property type="entry name" value="BNAC02G40300D PROTEIN"/>
    <property type="match status" value="1"/>
</dbReference>
<evidence type="ECO:0000313" key="3">
    <source>
        <dbReference type="Proteomes" id="UP000694864"/>
    </source>
</evidence>
<dbReference type="InterPro" id="IPR036397">
    <property type="entry name" value="RNaseH_sf"/>
</dbReference>
<dbReference type="Proteomes" id="UP000694864">
    <property type="component" value="Chromosome 5"/>
</dbReference>
<dbReference type="PANTHER" id="PTHR47074:SF11">
    <property type="entry name" value="REVERSE TRANSCRIPTASE-LIKE PROTEIN"/>
    <property type="match status" value="1"/>
</dbReference>
<name>A0ABM0ZAP5_CAMSA</name>
<gene>
    <name evidence="4" type="primary">LOC104788746</name>
</gene>
<protein>
    <submittedName>
        <fullName evidence="4">Uncharacterized protein LOC104788746</fullName>
    </submittedName>
</protein>
<dbReference type="RefSeq" id="XP_010512831.1">
    <property type="nucleotide sequence ID" value="XM_010514529.1"/>
</dbReference>
<dbReference type="InterPro" id="IPR002156">
    <property type="entry name" value="RNaseH_domain"/>
</dbReference>
<dbReference type="Pfam" id="PF13966">
    <property type="entry name" value="zf-RVT"/>
    <property type="match status" value="1"/>
</dbReference>
<dbReference type="CDD" id="cd06222">
    <property type="entry name" value="RNase_H_like"/>
    <property type="match status" value="1"/>
</dbReference>
<sequence>MGPVSEQAQMQKVADLLIEGSQEWDLEKIADTVPGYKHRITSLRPSKLGGKDKWAWLPSSSGVYTVKSGYYMALHEEPKDNPESQTTTAYNWKAKLWRIKCSPKIKILLWKALHDALPVGENLKHRQINMEAKCIHCGEEETTLHLFFKCHFAREIWNASPCEGLMNVDRLTTFQQGFEAAKSLKCLPPVGLGEGNLTPWIFWAIWHSRNKRIFEDKELQPMEIITQATVRAKEWTYNQIKSNQPTKVQEPPDLITVDGNTIRCNSDAAWNTSKQAGLGWISKNHRGITVDQGSTPVSNVHTPLVAEGLAMLQAVTSASNLGLTHLIFASDSINLVKAIKSENQPKELHGILCDILKISQSFSHVSFRFIPRSNNVEADCLAKNALASSVMGLAH</sequence>
<feature type="domain" description="RNase H type-1" evidence="1">
    <location>
        <begin position="265"/>
        <end position="385"/>
    </location>
</feature>
<keyword evidence="3" id="KW-1185">Reference proteome</keyword>
<evidence type="ECO:0000259" key="1">
    <source>
        <dbReference type="Pfam" id="PF13456"/>
    </source>
</evidence>
<reference evidence="4" key="2">
    <citation type="submission" date="2025-08" db="UniProtKB">
        <authorList>
            <consortium name="RefSeq"/>
        </authorList>
    </citation>
    <scope>IDENTIFICATION</scope>
    <source>
        <tissue evidence="4">Leaf</tissue>
    </source>
</reference>
<dbReference type="Gene3D" id="3.30.420.10">
    <property type="entry name" value="Ribonuclease H-like superfamily/Ribonuclease H"/>
    <property type="match status" value="1"/>
</dbReference>
<dbReference type="InterPro" id="IPR012337">
    <property type="entry name" value="RNaseH-like_sf"/>
</dbReference>
<organism evidence="3 4">
    <name type="scientific">Camelina sativa</name>
    <name type="common">False flax</name>
    <name type="synonym">Myagrum sativum</name>
    <dbReference type="NCBI Taxonomy" id="90675"/>
    <lineage>
        <taxon>Eukaryota</taxon>
        <taxon>Viridiplantae</taxon>
        <taxon>Streptophyta</taxon>
        <taxon>Embryophyta</taxon>
        <taxon>Tracheophyta</taxon>
        <taxon>Spermatophyta</taxon>
        <taxon>Magnoliopsida</taxon>
        <taxon>eudicotyledons</taxon>
        <taxon>Gunneridae</taxon>
        <taxon>Pentapetalae</taxon>
        <taxon>rosids</taxon>
        <taxon>malvids</taxon>
        <taxon>Brassicales</taxon>
        <taxon>Brassicaceae</taxon>
        <taxon>Camelineae</taxon>
        <taxon>Camelina</taxon>
    </lineage>
</organism>
<feature type="domain" description="Reverse transcriptase zinc-binding" evidence="2">
    <location>
        <begin position="64"/>
        <end position="157"/>
    </location>
</feature>
<dbReference type="InterPro" id="IPR044730">
    <property type="entry name" value="RNase_H-like_dom_plant"/>
</dbReference>
<dbReference type="SUPFAM" id="SSF53098">
    <property type="entry name" value="Ribonuclease H-like"/>
    <property type="match status" value="1"/>
</dbReference>
<dbReference type="InterPro" id="IPR026960">
    <property type="entry name" value="RVT-Znf"/>
</dbReference>
<evidence type="ECO:0000259" key="2">
    <source>
        <dbReference type="Pfam" id="PF13966"/>
    </source>
</evidence>
<proteinExistence type="predicted"/>
<dbReference type="GeneID" id="104788746"/>